<dbReference type="FunFam" id="2.40.40.10:FF:000003">
    <property type="entry name" value="Endolytic peptidoglycan transglycosylase RlpA"/>
    <property type="match status" value="1"/>
</dbReference>
<dbReference type="SUPFAM" id="SSF50685">
    <property type="entry name" value="Barwin-like endoglucanases"/>
    <property type="match status" value="1"/>
</dbReference>
<dbReference type="PANTHER" id="PTHR34183:SF1">
    <property type="entry name" value="ENDOLYTIC PEPTIDOGLYCAN TRANSGLYCOSYLASE RLPA"/>
    <property type="match status" value="1"/>
</dbReference>
<feature type="compositionally biased region" description="Low complexity" evidence="10">
    <location>
        <begin position="208"/>
        <end position="218"/>
    </location>
</feature>
<dbReference type="InterPro" id="IPR007730">
    <property type="entry name" value="SPOR-like_dom"/>
</dbReference>
<dbReference type="EMBL" id="DAANJW010000046">
    <property type="protein sequence ID" value="HAD0171284.1"/>
    <property type="molecule type" value="Genomic_DNA"/>
</dbReference>
<evidence type="ECO:0000313" key="15">
    <source>
        <dbReference type="EMBL" id="HAD0171284.1"/>
    </source>
</evidence>
<dbReference type="HAMAP" id="MF_02071">
    <property type="entry name" value="RlpA"/>
    <property type="match status" value="1"/>
</dbReference>
<dbReference type="GO" id="GO:0009279">
    <property type="term" value="C:cell outer membrane"/>
    <property type="evidence" value="ECO:0007669"/>
    <property type="project" value="TreeGrafter"/>
</dbReference>
<dbReference type="AlphaFoldDB" id="A0A3Y3SX20"/>
<comment type="similarity">
    <text evidence="8 9">Belongs to the RlpA family.</text>
</comment>
<dbReference type="InterPro" id="IPR012997">
    <property type="entry name" value="RplA"/>
</dbReference>
<evidence type="ECO:0000256" key="9">
    <source>
        <dbReference type="RuleBase" id="RU003495"/>
    </source>
</evidence>
<dbReference type="GO" id="GO:0071555">
    <property type="term" value="P:cell wall organization"/>
    <property type="evidence" value="ECO:0007669"/>
    <property type="project" value="UniProtKB-KW"/>
</dbReference>
<comment type="caution">
    <text evidence="14">The sequence shown here is derived from an EMBL/GenBank/DDBJ whole genome shotgun (WGS) entry which is preliminary data.</text>
</comment>
<evidence type="ECO:0000256" key="5">
    <source>
        <dbReference type="ARBA" id="ARBA00023239"/>
    </source>
</evidence>
<comment type="subcellular location">
    <subcellularLocation>
        <location evidence="8">Cell membrane</location>
        <topology evidence="8">Lipid-anchor</topology>
    </subcellularLocation>
</comment>
<dbReference type="EC" id="4.2.2.-" evidence="8"/>
<dbReference type="PROSITE" id="PS51257">
    <property type="entry name" value="PROKAR_LIPOPROTEIN"/>
    <property type="match status" value="1"/>
</dbReference>
<evidence type="ECO:0000259" key="12">
    <source>
        <dbReference type="PROSITE" id="PS51724"/>
    </source>
</evidence>
<keyword evidence="3 8" id="KW-0472">Membrane</keyword>
<keyword evidence="2 11" id="KW-0732">Signal</keyword>
<dbReference type="EMBL" id="DAAGNL010000010">
    <property type="protein sequence ID" value="HAB3780192.1"/>
    <property type="molecule type" value="Genomic_DNA"/>
</dbReference>
<feature type="signal peptide" evidence="11">
    <location>
        <begin position="1"/>
        <end position="18"/>
    </location>
</feature>
<dbReference type="InterPro" id="IPR036908">
    <property type="entry name" value="RlpA-like_sf"/>
</dbReference>
<evidence type="ECO:0000313" key="14">
    <source>
        <dbReference type="EMBL" id="HAB3780192.1"/>
    </source>
</evidence>
<protein>
    <recommendedName>
        <fullName evidence="8">Endolytic peptidoglycan transglycosylase RlpA</fullName>
        <ecNumber evidence="8">4.2.2.-</ecNumber>
    </recommendedName>
</protein>
<feature type="region of interest" description="Disordered" evidence="10">
    <location>
        <begin position="196"/>
        <end position="274"/>
    </location>
</feature>
<evidence type="ECO:0000313" key="13">
    <source>
        <dbReference type="EMBL" id="EDH9112312.1"/>
    </source>
</evidence>
<comment type="function">
    <text evidence="8">Lytic transglycosylase with a strong preference for naked glycan strands that lack stem peptides.</text>
</comment>
<sequence length="381" mass="39107">MRKQLPVICVAAGIVLLAACTNDGGQQQTTVAPQPAVCNGPTVEISGAEPRYEPLNPTANQDYQRDGKSYKIVQDPSRFSQAGLAAIYDAEPGSNLTASGEMFDPMQLTAAHPTLPIPSYARITNLANGRMIVVRINDRGPYGTDRVISLSRAAADRLNTSNNTKVRINPIIVAPDGSLSGPGMACTTVAKQTYALPPRPDLSGGMGSASSAPAQPQGDVLPVSNSTLKSDDTTGAPVSSSGFLGAPTTLAPGVLESNEPTPAPQPAPVSAPVAAPATAPATATPVSAPAAAAPVSAPVSAPAAAASGRFVVQVGAVSDQTRAQQYQQRLSQQFSVPGRVIQNGAVWRIQLGPFASKAEASALQQRLQTEAQLQSFIASAQ</sequence>
<proteinExistence type="inferred from homology"/>
<dbReference type="GO" id="GO:0008932">
    <property type="term" value="F:lytic endotransglycosylase activity"/>
    <property type="evidence" value="ECO:0007669"/>
    <property type="project" value="UniProtKB-UniRule"/>
</dbReference>
<gene>
    <name evidence="8 14" type="primary">rlpA</name>
    <name evidence="13" type="ORF">CC339_06795</name>
    <name evidence="15" type="ORF">G0L83_15860</name>
    <name evidence="14" type="ORF">GBX64_14710</name>
</gene>
<dbReference type="GO" id="GO:0000270">
    <property type="term" value="P:peptidoglycan metabolic process"/>
    <property type="evidence" value="ECO:0007669"/>
    <property type="project" value="UniProtKB-UniRule"/>
</dbReference>
<dbReference type="NCBIfam" id="TIGR00413">
    <property type="entry name" value="rlpA"/>
    <property type="match status" value="1"/>
</dbReference>
<evidence type="ECO:0000256" key="7">
    <source>
        <dbReference type="ARBA" id="ARBA00023316"/>
    </source>
</evidence>
<dbReference type="InterPro" id="IPR009009">
    <property type="entry name" value="RlpA-like_DPBB"/>
</dbReference>
<keyword evidence="6 8" id="KW-0449">Lipoprotein</keyword>
<organism evidence="14">
    <name type="scientific">Salmonella typhimurium</name>
    <dbReference type="NCBI Taxonomy" id="90371"/>
    <lineage>
        <taxon>Bacteria</taxon>
        <taxon>Pseudomonadati</taxon>
        <taxon>Pseudomonadota</taxon>
        <taxon>Gammaproteobacteria</taxon>
        <taxon>Enterobacterales</taxon>
        <taxon>Enterobacteriaceae</taxon>
        <taxon>Salmonella</taxon>
    </lineage>
</organism>
<dbReference type="RefSeq" id="WP_053868822.1">
    <property type="nucleotide sequence ID" value="NZ_CP064919.1"/>
</dbReference>
<dbReference type="SUPFAM" id="SSF110997">
    <property type="entry name" value="Sporulation related repeat"/>
    <property type="match status" value="1"/>
</dbReference>
<evidence type="ECO:0000256" key="4">
    <source>
        <dbReference type="ARBA" id="ARBA00023139"/>
    </source>
</evidence>
<evidence type="ECO:0000256" key="10">
    <source>
        <dbReference type="SAM" id="MobiDB-lite"/>
    </source>
</evidence>
<evidence type="ECO:0000256" key="1">
    <source>
        <dbReference type="ARBA" id="ARBA00022475"/>
    </source>
</evidence>
<reference evidence="13" key="2">
    <citation type="submission" date="2018-07" db="EMBL/GenBank/DDBJ databases">
        <authorList>
            <person name="Ashton P.M."/>
            <person name="Dallman T."/>
            <person name="Nair S."/>
            <person name="De Pinna E."/>
            <person name="Peters T."/>
            <person name="Grant K."/>
        </authorList>
    </citation>
    <scope>NUCLEOTIDE SEQUENCE</scope>
    <source>
        <strain evidence="13">356085</strain>
    </source>
</reference>
<feature type="chain" id="PRO_5034957947" description="Endolytic peptidoglycan transglycosylase RlpA" evidence="11">
    <location>
        <begin position="19"/>
        <end position="381"/>
    </location>
</feature>
<dbReference type="InterPro" id="IPR036680">
    <property type="entry name" value="SPOR-like_sf"/>
</dbReference>
<evidence type="ECO:0000256" key="8">
    <source>
        <dbReference type="HAMAP-Rule" id="MF_02071"/>
    </source>
</evidence>
<dbReference type="Pfam" id="PF03330">
    <property type="entry name" value="DPBB_1"/>
    <property type="match status" value="1"/>
</dbReference>
<keyword evidence="4 8" id="KW-0564">Palmitate</keyword>
<dbReference type="CDD" id="cd22268">
    <property type="entry name" value="DPBB_RlpA-like"/>
    <property type="match status" value="1"/>
</dbReference>
<dbReference type="Gene3D" id="2.40.40.10">
    <property type="entry name" value="RlpA-like domain"/>
    <property type="match status" value="1"/>
</dbReference>
<dbReference type="FunFam" id="3.30.70.1070:FF:000003">
    <property type="entry name" value="Endolytic peptidoglycan transglycosylase RlpA"/>
    <property type="match status" value="1"/>
</dbReference>
<keyword evidence="5 8" id="KW-0456">Lyase</keyword>
<dbReference type="GO" id="GO:0042834">
    <property type="term" value="F:peptidoglycan binding"/>
    <property type="evidence" value="ECO:0007669"/>
    <property type="project" value="InterPro"/>
</dbReference>
<evidence type="ECO:0000256" key="11">
    <source>
        <dbReference type="SAM" id="SignalP"/>
    </source>
</evidence>
<accession>A0A3Y3SX20</accession>
<reference evidence="14" key="1">
    <citation type="journal article" date="2018" name="Genome Biol.">
        <title>SKESA: strategic k-mer extension for scrupulous assemblies.</title>
        <authorList>
            <person name="Souvorov A."/>
            <person name="Agarwala R."/>
            <person name="Lipman D.J."/>
        </authorList>
    </citation>
    <scope>NUCLEOTIDE SEQUENCE</scope>
    <source>
        <strain evidence="14">Salmonella enterica</strain>
        <strain evidence="15">U277</strain>
    </source>
</reference>
<dbReference type="Pfam" id="PF05036">
    <property type="entry name" value="SPOR"/>
    <property type="match status" value="1"/>
</dbReference>
<evidence type="ECO:0000256" key="3">
    <source>
        <dbReference type="ARBA" id="ARBA00023136"/>
    </source>
</evidence>
<keyword evidence="1 8" id="KW-1003">Cell membrane</keyword>
<dbReference type="Gene3D" id="3.30.70.1070">
    <property type="entry name" value="Sporulation related repeat"/>
    <property type="match status" value="1"/>
</dbReference>
<evidence type="ECO:0000256" key="6">
    <source>
        <dbReference type="ARBA" id="ARBA00023288"/>
    </source>
</evidence>
<dbReference type="GO" id="GO:0005886">
    <property type="term" value="C:plasma membrane"/>
    <property type="evidence" value="ECO:0007669"/>
    <property type="project" value="UniProtKB-SubCell"/>
</dbReference>
<name>A0A3Y3SX20_SALTM</name>
<dbReference type="NCBIfam" id="NF007953">
    <property type="entry name" value="PRK10672.1"/>
    <property type="match status" value="1"/>
</dbReference>
<evidence type="ECO:0000256" key="2">
    <source>
        <dbReference type="ARBA" id="ARBA00022729"/>
    </source>
</evidence>
<keyword evidence="7 8" id="KW-0961">Cell wall biogenesis/degradation</keyword>
<feature type="domain" description="SPOR" evidence="12">
    <location>
        <begin position="304"/>
        <end position="380"/>
    </location>
</feature>
<reference evidence="14" key="3">
    <citation type="submission" date="2019-10" db="EMBL/GenBank/DDBJ databases">
        <authorList>
            <consortium name="NCBI Pathogen Detection Project"/>
        </authorList>
    </citation>
    <scope>NUCLEOTIDE SEQUENCE</scope>
    <source>
        <strain evidence="14">Salmonella enterica</strain>
        <strain evidence="15">U277</strain>
    </source>
</reference>
<dbReference type="EMBL" id="AAMJEY010000011">
    <property type="protein sequence ID" value="EDH9112312.1"/>
    <property type="molecule type" value="Genomic_DNA"/>
</dbReference>
<dbReference type="PROSITE" id="PS51724">
    <property type="entry name" value="SPOR"/>
    <property type="match status" value="1"/>
</dbReference>
<dbReference type="InterPro" id="IPR034718">
    <property type="entry name" value="RlpA"/>
</dbReference>
<dbReference type="PANTHER" id="PTHR34183">
    <property type="entry name" value="ENDOLYTIC PEPTIDOGLYCAN TRANSGLYCOSYLASE RLPA"/>
    <property type="match status" value="1"/>
</dbReference>